<dbReference type="RefSeq" id="WP_083623616.1">
    <property type="nucleotide sequence ID" value="NZ_LR734876.1"/>
</dbReference>
<protein>
    <submittedName>
        <fullName evidence="3">XRE family transcriptional regulator</fullName>
    </submittedName>
</protein>
<dbReference type="Proteomes" id="UP000184550">
    <property type="component" value="Unassembled WGS sequence"/>
</dbReference>
<evidence type="ECO:0000256" key="1">
    <source>
        <dbReference type="ARBA" id="ARBA00023125"/>
    </source>
</evidence>
<keyword evidence="1" id="KW-0238">DNA-binding</keyword>
<dbReference type="PROSITE" id="PS50943">
    <property type="entry name" value="HTH_CROC1"/>
    <property type="match status" value="1"/>
</dbReference>
<dbReference type="InterPro" id="IPR010982">
    <property type="entry name" value="Lambda_DNA-bd_dom_sf"/>
</dbReference>
<dbReference type="GO" id="GO:0003677">
    <property type="term" value="F:DNA binding"/>
    <property type="evidence" value="ECO:0007669"/>
    <property type="project" value="UniProtKB-KW"/>
</dbReference>
<keyword evidence="4" id="KW-1185">Reference proteome</keyword>
<comment type="caution">
    <text evidence="3">The sequence shown here is derived from an EMBL/GenBank/DDBJ whole genome shotgun (WGS) entry which is preliminary data.</text>
</comment>
<dbReference type="Pfam" id="PF01381">
    <property type="entry name" value="HTH_3"/>
    <property type="match status" value="1"/>
</dbReference>
<dbReference type="PANTHER" id="PTHR46797:SF1">
    <property type="entry name" value="METHYLPHOSPHONATE SYNTHASE"/>
    <property type="match status" value="1"/>
</dbReference>
<dbReference type="SUPFAM" id="SSF47413">
    <property type="entry name" value="lambda repressor-like DNA-binding domains"/>
    <property type="match status" value="1"/>
</dbReference>
<name>A0A7Z9BU02_9CYAN</name>
<organism evidence="3 4">
    <name type="scientific">Planktothrix serta PCC 8927</name>
    <dbReference type="NCBI Taxonomy" id="671068"/>
    <lineage>
        <taxon>Bacteria</taxon>
        <taxon>Bacillati</taxon>
        <taxon>Cyanobacteriota</taxon>
        <taxon>Cyanophyceae</taxon>
        <taxon>Oscillatoriophycideae</taxon>
        <taxon>Oscillatoriales</taxon>
        <taxon>Microcoleaceae</taxon>
        <taxon>Planktothrix</taxon>
    </lineage>
</organism>
<dbReference type="GO" id="GO:0003700">
    <property type="term" value="F:DNA-binding transcription factor activity"/>
    <property type="evidence" value="ECO:0007669"/>
    <property type="project" value="TreeGrafter"/>
</dbReference>
<evidence type="ECO:0000313" key="3">
    <source>
        <dbReference type="EMBL" id="VXD21160.1"/>
    </source>
</evidence>
<dbReference type="AlphaFoldDB" id="A0A7Z9BU02"/>
<feature type="domain" description="HTH cro/C1-type" evidence="2">
    <location>
        <begin position="11"/>
        <end position="65"/>
    </location>
</feature>
<reference evidence="3" key="1">
    <citation type="submission" date="2019-10" db="EMBL/GenBank/DDBJ databases">
        <authorList>
            <consortium name="Genoscope - CEA"/>
            <person name="William W."/>
        </authorList>
    </citation>
    <scope>NUCLEOTIDE SEQUENCE [LARGE SCALE GENOMIC DNA]</scope>
    <source>
        <strain evidence="3">BBR_PRJEB10992</strain>
    </source>
</reference>
<dbReference type="Gene3D" id="1.10.260.40">
    <property type="entry name" value="lambda repressor-like DNA-binding domains"/>
    <property type="match status" value="1"/>
</dbReference>
<dbReference type="GO" id="GO:0005829">
    <property type="term" value="C:cytosol"/>
    <property type="evidence" value="ECO:0007669"/>
    <property type="project" value="TreeGrafter"/>
</dbReference>
<dbReference type="InterPro" id="IPR050807">
    <property type="entry name" value="TransReg_Diox_bact_type"/>
</dbReference>
<evidence type="ECO:0000259" key="2">
    <source>
        <dbReference type="PROSITE" id="PS50943"/>
    </source>
</evidence>
<gene>
    <name evidence="3" type="ORF">PL8927_710087</name>
</gene>
<accession>A0A7Z9BU02</accession>
<dbReference type="OrthoDB" id="9814553at2"/>
<dbReference type="SMART" id="SM00530">
    <property type="entry name" value="HTH_XRE"/>
    <property type="match status" value="1"/>
</dbReference>
<dbReference type="PANTHER" id="PTHR46797">
    <property type="entry name" value="HTH-TYPE TRANSCRIPTIONAL REGULATOR"/>
    <property type="match status" value="1"/>
</dbReference>
<dbReference type="CDD" id="cd00093">
    <property type="entry name" value="HTH_XRE"/>
    <property type="match status" value="1"/>
</dbReference>
<dbReference type="EMBL" id="CZCU02000148">
    <property type="protein sequence ID" value="VXD21160.1"/>
    <property type="molecule type" value="Genomic_DNA"/>
</dbReference>
<evidence type="ECO:0000313" key="4">
    <source>
        <dbReference type="Proteomes" id="UP000184550"/>
    </source>
</evidence>
<proteinExistence type="predicted"/>
<dbReference type="InterPro" id="IPR001387">
    <property type="entry name" value="Cro/C1-type_HTH"/>
</dbReference>
<sequence>MTLAKVFGKVLKQRREFLNLSQEELAFEAGLHRTYISLLERGVKSPTLNVLFRLAEALDIPASQFIQEIEVQLKTLELYEDSED</sequence>